<feature type="transmembrane region" description="Helical" evidence="1">
    <location>
        <begin position="203"/>
        <end position="224"/>
    </location>
</feature>
<feature type="transmembrane region" description="Helical" evidence="1">
    <location>
        <begin position="91"/>
        <end position="110"/>
    </location>
</feature>
<protein>
    <recommendedName>
        <fullName evidence="4">DUF1648 domain-containing protein</fullName>
    </recommendedName>
</protein>
<dbReference type="Proteomes" id="UP001595900">
    <property type="component" value="Unassembled WGS sequence"/>
</dbReference>
<accession>A0ABV8Q9M4</accession>
<keyword evidence="3" id="KW-1185">Reference proteome</keyword>
<name>A0ABV8Q9M4_9MICO</name>
<sequence length="325" mass="33341">MNGSAVRARLFLASIVAVLPVVGIVLPAIGLGARLGATIASHWSGSGPADGFASTWGAFRIFTGITVVVTIAAIVTAVLAARRSVPKTVPAVLTLVAGFTACAWTVAAWATADAATQADARLGARLLILLAAVACACLVDVLLPPGPTPRTPAGRRPALTADPQERISWTGVTGSRALAVIAAAVALAFIGSVVLALTLRQGGLWTAVILFAVLTALSIALVQVRITIDRRGIRLEPALLHAPLIRIRLENLASVTADTIEPTQWGGWGFRISGAGLAYVARRGPGLIITRRTGSAVAITVDQPEQPAAAANALIAQHVDNTGAR</sequence>
<evidence type="ECO:0000313" key="3">
    <source>
        <dbReference type="Proteomes" id="UP001595900"/>
    </source>
</evidence>
<feature type="transmembrane region" description="Helical" evidence="1">
    <location>
        <begin position="57"/>
        <end position="79"/>
    </location>
</feature>
<proteinExistence type="predicted"/>
<keyword evidence="1" id="KW-0812">Transmembrane</keyword>
<dbReference type="RefSeq" id="WP_390229699.1">
    <property type="nucleotide sequence ID" value="NZ_JBHSCN010000006.1"/>
</dbReference>
<evidence type="ECO:0000313" key="2">
    <source>
        <dbReference type="EMBL" id="MFC4244333.1"/>
    </source>
</evidence>
<evidence type="ECO:0008006" key="4">
    <source>
        <dbReference type="Google" id="ProtNLM"/>
    </source>
</evidence>
<keyword evidence="1" id="KW-1133">Transmembrane helix</keyword>
<reference evidence="3" key="1">
    <citation type="journal article" date="2019" name="Int. J. Syst. Evol. Microbiol.">
        <title>The Global Catalogue of Microorganisms (GCM) 10K type strain sequencing project: providing services to taxonomists for standard genome sequencing and annotation.</title>
        <authorList>
            <consortium name="The Broad Institute Genomics Platform"/>
            <consortium name="The Broad Institute Genome Sequencing Center for Infectious Disease"/>
            <person name="Wu L."/>
            <person name="Ma J."/>
        </authorList>
    </citation>
    <scope>NUCLEOTIDE SEQUENCE [LARGE SCALE GENOMIC DNA]</scope>
    <source>
        <strain evidence="3">CGMCC 1.10363</strain>
    </source>
</reference>
<organism evidence="2 3">
    <name type="scientific">Gryllotalpicola reticulitermitis</name>
    <dbReference type="NCBI Taxonomy" id="1184153"/>
    <lineage>
        <taxon>Bacteria</taxon>
        <taxon>Bacillati</taxon>
        <taxon>Actinomycetota</taxon>
        <taxon>Actinomycetes</taxon>
        <taxon>Micrococcales</taxon>
        <taxon>Microbacteriaceae</taxon>
        <taxon>Gryllotalpicola</taxon>
    </lineage>
</organism>
<feature type="transmembrane region" description="Helical" evidence="1">
    <location>
        <begin position="12"/>
        <end position="37"/>
    </location>
</feature>
<keyword evidence="1" id="KW-0472">Membrane</keyword>
<feature type="transmembrane region" description="Helical" evidence="1">
    <location>
        <begin position="177"/>
        <end position="197"/>
    </location>
</feature>
<comment type="caution">
    <text evidence="2">The sequence shown here is derived from an EMBL/GenBank/DDBJ whole genome shotgun (WGS) entry which is preliminary data.</text>
</comment>
<gene>
    <name evidence="2" type="ORF">ACFOYW_13215</name>
</gene>
<feature type="transmembrane region" description="Helical" evidence="1">
    <location>
        <begin position="122"/>
        <end position="143"/>
    </location>
</feature>
<dbReference type="EMBL" id="JBHSCN010000006">
    <property type="protein sequence ID" value="MFC4244333.1"/>
    <property type="molecule type" value="Genomic_DNA"/>
</dbReference>
<evidence type="ECO:0000256" key="1">
    <source>
        <dbReference type="SAM" id="Phobius"/>
    </source>
</evidence>